<feature type="domain" description="DUF1659" evidence="1">
    <location>
        <begin position="4"/>
        <end position="71"/>
    </location>
</feature>
<proteinExistence type="predicted"/>
<dbReference type="Proteomes" id="UP001239167">
    <property type="component" value="Unassembled WGS sequence"/>
</dbReference>
<dbReference type="Pfam" id="PF07872">
    <property type="entry name" value="DUF1659"/>
    <property type="match status" value="1"/>
</dbReference>
<evidence type="ECO:0000313" key="2">
    <source>
        <dbReference type="EMBL" id="MDQ0202582.1"/>
    </source>
</evidence>
<comment type="caution">
    <text evidence="2">The sequence shown here is derived from an EMBL/GenBank/DDBJ whole genome shotgun (WGS) entry which is preliminary data.</text>
</comment>
<gene>
    <name evidence="2" type="ORF">J2S01_000267</name>
</gene>
<organism evidence="2 3">
    <name type="scientific">Pectinatus haikarae</name>
    <dbReference type="NCBI Taxonomy" id="349096"/>
    <lineage>
        <taxon>Bacteria</taxon>
        <taxon>Bacillati</taxon>
        <taxon>Bacillota</taxon>
        <taxon>Negativicutes</taxon>
        <taxon>Selenomonadales</taxon>
        <taxon>Selenomonadaceae</taxon>
        <taxon>Pectinatus</taxon>
    </lineage>
</organism>
<evidence type="ECO:0000313" key="3">
    <source>
        <dbReference type="Proteomes" id="UP001239167"/>
    </source>
</evidence>
<dbReference type="RefSeq" id="WP_307222466.1">
    <property type="nucleotide sequence ID" value="NZ_CP116940.1"/>
</dbReference>
<name>A0ABT9Y422_9FIRM</name>
<accession>A0ABT9Y422</accession>
<evidence type="ECO:0000259" key="1">
    <source>
        <dbReference type="Pfam" id="PF07872"/>
    </source>
</evidence>
<dbReference type="EMBL" id="JAUSUE010000001">
    <property type="protein sequence ID" value="MDQ0202582.1"/>
    <property type="molecule type" value="Genomic_DNA"/>
</dbReference>
<keyword evidence="3" id="KW-1185">Reference proteome</keyword>
<dbReference type="InterPro" id="IPR012454">
    <property type="entry name" value="DUF1659"/>
</dbReference>
<protein>
    <recommendedName>
        <fullName evidence="1">DUF1659 domain-containing protein</fullName>
    </recommendedName>
</protein>
<sequence>MAAIKKDQSTSLIVKVQNGVTESGQAKYAQRSFASINPAASDDSLLAAGTAIGALQSHAVGMVMRQDVCTLGEE</sequence>
<reference evidence="2 3" key="1">
    <citation type="submission" date="2023-07" db="EMBL/GenBank/DDBJ databases">
        <title>Genomic Encyclopedia of Type Strains, Phase IV (KMG-IV): sequencing the most valuable type-strain genomes for metagenomic binning, comparative biology and taxonomic classification.</title>
        <authorList>
            <person name="Goeker M."/>
        </authorList>
    </citation>
    <scope>NUCLEOTIDE SEQUENCE [LARGE SCALE GENOMIC DNA]</scope>
    <source>
        <strain evidence="2 3">DSM 16980</strain>
    </source>
</reference>